<dbReference type="AlphaFoldDB" id="A0A381S0Q6"/>
<evidence type="ECO:0000256" key="6">
    <source>
        <dbReference type="ARBA" id="ARBA00023316"/>
    </source>
</evidence>
<dbReference type="InterPro" id="IPR003770">
    <property type="entry name" value="MLTG-like"/>
</dbReference>
<evidence type="ECO:0000256" key="1">
    <source>
        <dbReference type="ARBA" id="ARBA00022475"/>
    </source>
</evidence>
<keyword evidence="5" id="KW-0456">Lyase</keyword>
<dbReference type="GO" id="GO:0071555">
    <property type="term" value="P:cell wall organization"/>
    <property type="evidence" value="ECO:0007669"/>
    <property type="project" value="UniProtKB-KW"/>
</dbReference>
<dbReference type="Gene3D" id="3.30.1490.480">
    <property type="entry name" value="Endolytic murein transglycosylase"/>
    <property type="match status" value="1"/>
</dbReference>
<organism evidence="7">
    <name type="scientific">marine metagenome</name>
    <dbReference type="NCBI Taxonomy" id="408172"/>
    <lineage>
        <taxon>unclassified sequences</taxon>
        <taxon>metagenomes</taxon>
        <taxon>ecological metagenomes</taxon>
    </lineage>
</organism>
<dbReference type="EMBL" id="UINC01002469">
    <property type="protein sequence ID" value="SUZ97014.1"/>
    <property type="molecule type" value="Genomic_DNA"/>
</dbReference>
<keyword evidence="2" id="KW-0812">Transmembrane</keyword>
<dbReference type="Gene3D" id="3.30.160.60">
    <property type="entry name" value="Classic Zinc Finger"/>
    <property type="match status" value="1"/>
</dbReference>
<evidence type="ECO:0000256" key="2">
    <source>
        <dbReference type="ARBA" id="ARBA00022692"/>
    </source>
</evidence>
<keyword evidence="1" id="KW-1003">Cell membrane</keyword>
<dbReference type="Pfam" id="PF02618">
    <property type="entry name" value="YceG"/>
    <property type="match status" value="1"/>
</dbReference>
<dbReference type="HAMAP" id="MF_02065">
    <property type="entry name" value="MltG"/>
    <property type="match status" value="1"/>
</dbReference>
<keyword evidence="4" id="KW-0472">Membrane</keyword>
<keyword evidence="6" id="KW-0961">Cell wall biogenesis/degradation</keyword>
<evidence type="ECO:0000313" key="7">
    <source>
        <dbReference type="EMBL" id="SUZ97014.1"/>
    </source>
</evidence>
<dbReference type="GO" id="GO:0016829">
    <property type="term" value="F:lyase activity"/>
    <property type="evidence" value="ECO:0007669"/>
    <property type="project" value="UniProtKB-KW"/>
</dbReference>
<dbReference type="CDD" id="cd08010">
    <property type="entry name" value="MltG_like"/>
    <property type="match status" value="1"/>
</dbReference>
<evidence type="ECO:0000256" key="3">
    <source>
        <dbReference type="ARBA" id="ARBA00022989"/>
    </source>
</evidence>
<reference evidence="7" key="1">
    <citation type="submission" date="2018-05" db="EMBL/GenBank/DDBJ databases">
        <authorList>
            <person name="Lanie J.A."/>
            <person name="Ng W.-L."/>
            <person name="Kazmierczak K.M."/>
            <person name="Andrzejewski T.M."/>
            <person name="Davidsen T.M."/>
            <person name="Wayne K.J."/>
            <person name="Tettelin H."/>
            <person name="Glass J.I."/>
            <person name="Rusch D."/>
            <person name="Podicherti R."/>
            <person name="Tsui H.-C.T."/>
            <person name="Winkler M.E."/>
        </authorList>
    </citation>
    <scope>NUCLEOTIDE SEQUENCE</scope>
</reference>
<sequence>MRRTIAVLASIFIVVLGAWWFMESWAGRPVALDSPVTLVIERGESFSAIGHRLSANGIVDSARRLTARGLMRGLTGSMRAGEYRFESNQSPDRVLDRIASGDVLVRSIQIVEGETFSVTRKKLLNSPGLMFDLGCATVINVLNSLELADAHGEGQFFPDTYHYIRGDRASEILVRAWERMRFQLNRAWENRAVDLPLASPYEVLILASIIEKESSIEDDRRKIGGVFNRRLKQGMRLQTDPAVIYGLGQAFDGNLTRADLKKDGPYNTYTRHGLPPTPIGSAGRTALHAATHPSSGTDLYFVARGDGSSEFSDTLDAHLKAVRRYQLRGDQ</sequence>
<dbReference type="NCBIfam" id="TIGR00247">
    <property type="entry name" value="endolytic transglycosylase MltG"/>
    <property type="match status" value="1"/>
</dbReference>
<evidence type="ECO:0000256" key="4">
    <source>
        <dbReference type="ARBA" id="ARBA00023136"/>
    </source>
</evidence>
<name>A0A381S0Q6_9ZZZZ</name>
<proteinExistence type="inferred from homology"/>
<accession>A0A381S0Q6</accession>
<protein>
    <recommendedName>
        <fullName evidence="8">Endolytic transglycosylase MltG</fullName>
    </recommendedName>
</protein>
<gene>
    <name evidence="7" type="ORF">METZ01_LOCUS49868</name>
</gene>
<evidence type="ECO:0008006" key="8">
    <source>
        <dbReference type="Google" id="ProtNLM"/>
    </source>
</evidence>
<dbReference type="PANTHER" id="PTHR30518:SF2">
    <property type="entry name" value="ENDOLYTIC MUREIN TRANSGLYCOSYLASE"/>
    <property type="match status" value="1"/>
</dbReference>
<keyword evidence="3" id="KW-1133">Transmembrane helix</keyword>
<evidence type="ECO:0000256" key="5">
    <source>
        <dbReference type="ARBA" id="ARBA00023239"/>
    </source>
</evidence>
<dbReference type="PANTHER" id="PTHR30518">
    <property type="entry name" value="ENDOLYTIC MUREIN TRANSGLYCOSYLASE"/>
    <property type="match status" value="1"/>
</dbReference>